<keyword evidence="2" id="KW-0472">Membrane</keyword>
<keyword evidence="2" id="KW-1133">Transmembrane helix</keyword>
<sequence length="81" mass="9084">MSKDNHAGKGYGGPCDQPDPPDMLEEILKPAHRDISQGRHDEADGDEENTEGRNWAILLTLFSFLLVQFAGIAMIIWAVFW</sequence>
<comment type="caution">
    <text evidence="3">The sequence shown here is derived from an EMBL/GenBank/DDBJ whole genome shotgun (WGS) entry which is preliminary data.</text>
</comment>
<evidence type="ECO:0000313" key="3">
    <source>
        <dbReference type="EMBL" id="MBB4290566.1"/>
    </source>
</evidence>
<organism evidence="3 4">
    <name type="scientific">Rhizobium leguminosarum</name>
    <dbReference type="NCBI Taxonomy" id="384"/>
    <lineage>
        <taxon>Bacteria</taxon>
        <taxon>Pseudomonadati</taxon>
        <taxon>Pseudomonadota</taxon>
        <taxon>Alphaproteobacteria</taxon>
        <taxon>Hyphomicrobiales</taxon>
        <taxon>Rhizobiaceae</taxon>
        <taxon>Rhizobium/Agrobacterium group</taxon>
        <taxon>Rhizobium</taxon>
    </lineage>
</organism>
<feature type="compositionally biased region" description="Basic and acidic residues" evidence="1">
    <location>
        <begin position="26"/>
        <end position="42"/>
    </location>
</feature>
<dbReference type="RefSeq" id="WP_183607486.1">
    <property type="nucleotide sequence ID" value="NZ_JACHAZ010000001.1"/>
</dbReference>
<dbReference type="EMBL" id="JACIGO010000002">
    <property type="protein sequence ID" value="MBB4290566.1"/>
    <property type="molecule type" value="Genomic_DNA"/>
</dbReference>
<dbReference type="Proteomes" id="UP000538507">
    <property type="component" value="Unassembled WGS sequence"/>
</dbReference>
<evidence type="ECO:0000256" key="1">
    <source>
        <dbReference type="SAM" id="MobiDB-lite"/>
    </source>
</evidence>
<proteinExistence type="predicted"/>
<evidence type="ECO:0000256" key="2">
    <source>
        <dbReference type="SAM" id="Phobius"/>
    </source>
</evidence>
<keyword evidence="2" id="KW-0812">Transmembrane</keyword>
<reference evidence="3 4" key="1">
    <citation type="submission" date="2020-08" db="EMBL/GenBank/DDBJ databases">
        <title>Genomic Encyclopedia of Type Strains, Phase IV (KMG-V): Genome sequencing to study the core and pangenomes of soil and plant-associated prokaryotes.</title>
        <authorList>
            <person name="Whitman W."/>
        </authorList>
    </citation>
    <scope>NUCLEOTIDE SEQUENCE [LARGE SCALE GENOMIC DNA]</scope>
    <source>
        <strain evidence="3 4">SEMIA 415</strain>
    </source>
</reference>
<feature type="transmembrane region" description="Helical" evidence="2">
    <location>
        <begin position="55"/>
        <end position="80"/>
    </location>
</feature>
<gene>
    <name evidence="3" type="ORF">GGE16_002606</name>
</gene>
<accession>A0AAE2MJG8</accession>
<feature type="region of interest" description="Disordered" evidence="1">
    <location>
        <begin position="1"/>
        <end position="49"/>
    </location>
</feature>
<name>A0AAE2MJG8_RHILE</name>
<evidence type="ECO:0008006" key="5">
    <source>
        <dbReference type="Google" id="ProtNLM"/>
    </source>
</evidence>
<dbReference type="AlphaFoldDB" id="A0AAE2MJG8"/>
<protein>
    <recommendedName>
        <fullName evidence="5">Transmembrane protein</fullName>
    </recommendedName>
</protein>
<evidence type="ECO:0000313" key="4">
    <source>
        <dbReference type="Proteomes" id="UP000538507"/>
    </source>
</evidence>